<accession>W7YDP1</accession>
<keyword evidence="2" id="KW-1185">Reference proteome</keyword>
<organism evidence="1 2">
    <name type="scientific">Saccharicrinis fermentans DSM 9555 = JCM 21142</name>
    <dbReference type="NCBI Taxonomy" id="869213"/>
    <lineage>
        <taxon>Bacteria</taxon>
        <taxon>Pseudomonadati</taxon>
        <taxon>Bacteroidota</taxon>
        <taxon>Bacteroidia</taxon>
        <taxon>Marinilabiliales</taxon>
        <taxon>Marinilabiliaceae</taxon>
        <taxon>Saccharicrinis</taxon>
    </lineage>
</organism>
<dbReference type="EMBL" id="BAMD01000099">
    <property type="protein sequence ID" value="GAF05588.1"/>
    <property type="molecule type" value="Genomic_DNA"/>
</dbReference>
<sequence length="76" mass="9265">MSCKHKYEFSRNESYWYYCGRNNKAFVSTSFYYCEICCEEKEVTKQTSAFPSEEYKLPDWAKAINKHRRDLDALYY</sequence>
<gene>
    <name evidence="1" type="ORF">JCM21142_104328</name>
</gene>
<dbReference type="AlphaFoldDB" id="W7YDP1"/>
<dbReference type="STRING" id="869213.GCA_000517085_01877"/>
<comment type="caution">
    <text evidence="1">The sequence shown here is derived from an EMBL/GenBank/DDBJ whole genome shotgun (WGS) entry which is preliminary data.</text>
</comment>
<proteinExistence type="predicted"/>
<dbReference type="Proteomes" id="UP000019402">
    <property type="component" value="Unassembled WGS sequence"/>
</dbReference>
<evidence type="ECO:0000313" key="1">
    <source>
        <dbReference type="EMBL" id="GAF05588.1"/>
    </source>
</evidence>
<protein>
    <submittedName>
        <fullName evidence="1">Uncharacterized protein</fullName>
    </submittedName>
</protein>
<name>W7YDP1_9BACT</name>
<reference evidence="1 2" key="1">
    <citation type="journal article" date="2014" name="Genome Announc.">
        <title>Draft Genome Sequence of Cytophaga fermentans JCM 21142T, a Facultative Anaerobe Isolated from Marine Mud.</title>
        <authorList>
            <person name="Starns D."/>
            <person name="Oshima K."/>
            <person name="Suda W."/>
            <person name="Iino T."/>
            <person name="Yuki M."/>
            <person name="Inoue J."/>
            <person name="Kitamura K."/>
            <person name="Iida T."/>
            <person name="Darby A."/>
            <person name="Hattori M."/>
            <person name="Ohkuma M."/>
        </authorList>
    </citation>
    <scope>NUCLEOTIDE SEQUENCE [LARGE SCALE GENOMIC DNA]</scope>
    <source>
        <strain evidence="1 2">JCM 21142</strain>
    </source>
</reference>
<dbReference type="RefSeq" id="WP_152541899.1">
    <property type="nucleotide sequence ID" value="NZ_BAMD01000099.1"/>
</dbReference>
<evidence type="ECO:0000313" key="2">
    <source>
        <dbReference type="Proteomes" id="UP000019402"/>
    </source>
</evidence>